<dbReference type="InParanoid" id="A0A059CEJ4"/>
<feature type="compositionally biased region" description="Low complexity" evidence="1">
    <location>
        <begin position="20"/>
        <end position="31"/>
    </location>
</feature>
<evidence type="ECO:0000256" key="2">
    <source>
        <dbReference type="SAM" id="Phobius"/>
    </source>
</evidence>
<reference evidence="3" key="1">
    <citation type="submission" date="2013-07" db="EMBL/GenBank/DDBJ databases">
        <title>The genome of Eucalyptus grandis.</title>
        <authorList>
            <person name="Schmutz J."/>
            <person name="Hayes R."/>
            <person name="Myburg A."/>
            <person name="Tuskan G."/>
            <person name="Grattapaglia D."/>
            <person name="Rokhsar D.S."/>
        </authorList>
    </citation>
    <scope>NUCLEOTIDE SEQUENCE</scope>
    <source>
        <tissue evidence="3">Leaf extractions</tissue>
    </source>
</reference>
<protein>
    <submittedName>
        <fullName evidence="3">Uncharacterized protein</fullName>
    </submittedName>
</protein>
<sequence length="79" mass="8904">MLVEPQKIVKKQSSLCTKKSKLSSSTFSRKTNSQENVRENSNKARRVLRTIPNYCCGLTQLALVGIQVILGHPFPLKIF</sequence>
<dbReference type="Gramene" id="KCW76878">
    <property type="protein sequence ID" value="KCW76878"/>
    <property type="gene ID" value="EUGRSUZ_D01229"/>
</dbReference>
<evidence type="ECO:0000313" key="3">
    <source>
        <dbReference type="EMBL" id="KCW76878.1"/>
    </source>
</evidence>
<proteinExistence type="predicted"/>
<evidence type="ECO:0000256" key="1">
    <source>
        <dbReference type="SAM" id="MobiDB-lite"/>
    </source>
</evidence>
<keyword evidence="2" id="KW-0472">Membrane</keyword>
<dbReference type="AlphaFoldDB" id="A0A059CEJ4"/>
<accession>A0A059CEJ4</accession>
<keyword evidence="2" id="KW-0812">Transmembrane</keyword>
<feature type="transmembrane region" description="Helical" evidence="2">
    <location>
        <begin position="51"/>
        <end position="70"/>
    </location>
</feature>
<feature type="region of interest" description="Disordered" evidence="1">
    <location>
        <begin position="20"/>
        <end position="42"/>
    </location>
</feature>
<dbReference type="EMBL" id="KK198756">
    <property type="protein sequence ID" value="KCW76878.1"/>
    <property type="molecule type" value="Genomic_DNA"/>
</dbReference>
<gene>
    <name evidence="3" type="ORF">EUGRSUZ_D01229</name>
</gene>
<name>A0A059CEJ4_EUCGR</name>
<organism evidence="3">
    <name type="scientific">Eucalyptus grandis</name>
    <name type="common">Flooded gum</name>
    <dbReference type="NCBI Taxonomy" id="71139"/>
    <lineage>
        <taxon>Eukaryota</taxon>
        <taxon>Viridiplantae</taxon>
        <taxon>Streptophyta</taxon>
        <taxon>Embryophyta</taxon>
        <taxon>Tracheophyta</taxon>
        <taxon>Spermatophyta</taxon>
        <taxon>Magnoliopsida</taxon>
        <taxon>eudicotyledons</taxon>
        <taxon>Gunneridae</taxon>
        <taxon>Pentapetalae</taxon>
        <taxon>rosids</taxon>
        <taxon>malvids</taxon>
        <taxon>Myrtales</taxon>
        <taxon>Myrtaceae</taxon>
        <taxon>Myrtoideae</taxon>
        <taxon>Eucalypteae</taxon>
        <taxon>Eucalyptus</taxon>
    </lineage>
</organism>
<keyword evidence="2" id="KW-1133">Transmembrane helix</keyword>